<dbReference type="EMBL" id="JAPDFW010000070">
    <property type="protein sequence ID" value="KAJ5074092.1"/>
    <property type="molecule type" value="Genomic_DNA"/>
</dbReference>
<dbReference type="AlphaFoldDB" id="A0A9Q0LJQ6"/>
<organism evidence="1 2">
    <name type="scientific">Anaeramoeba ignava</name>
    <name type="common">Anaerobic marine amoeba</name>
    <dbReference type="NCBI Taxonomy" id="1746090"/>
    <lineage>
        <taxon>Eukaryota</taxon>
        <taxon>Metamonada</taxon>
        <taxon>Anaeramoebidae</taxon>
        <taxon>Anaeramoeba</taxon>
    </lineage>
</organism>
<dbReference type="OrthoDB" id="10263222at2759"/>
<accession>A0A9Q0LJQ6</accession>
<reference evidence="1" key="1">
    <citation type="submission" date="2022-10" db="EMBL/GenBank/DDBJ databases">
        <title>Novel sulphate-reducing endosymbionts in the free-living metamonad Anaeramoeba.</title>
        <authorList>
            <person name="Jerlstrom-Hultqvist J."/>
            <person name="Cepicka I."/>
            <person name="Gallot-Lavallee L."/>
            <person name="Salas-Leiva D."/>
            <person name="Curtis B.A."/>
            <person name="Zahonova K."/>
            <person name="Pipaliya S."/>
            <person name="Dacks J."/>
            <person name="Roger A.J."/>
        </authorList>
    </citation>
    <scope>NUCLEOTIDE SEQUENCE</scope>
    <source>
        <strain evidence="1">BMAN</strain>
    </source>
</reference>
<keyword evidence="2" id="KW-1185">Reference proteome</keyword>
<protein>
    <recommendedName>
        <fullName evidence="3">Las1-like protein</fullName>
    </recommendedName>
</protein>
<dbReference type="PANTHER" id="PTHR15002">
    <property type="entry name" value="RIBOSOMAL BIOGENESIS PROTEIN LAS1L"/>
    <property type="match status" value="1"/>
</dbReference>
<dbReference type="Proteomes" id="UP001149090">
    <property type="component" value="Unassembled WGS sequence"/>
</dbReference>
<sequence>MKSIIVPWKNQNEWNQVYSDIFSEQIEKQQKALDQIAGWRFRGKIPHAVDITSLLILTLLKYKNKKYSTELELRLELSTSIIRFVNGLVDSKQKKQHVIPVSNIAKDINLPQFFVEIRHDSTHNNLPSLEVLQNAAYLCLDWLKNRYWDVYQNIVDSLQENIISNLSEMQSKILTFISKQKKEKPLENQKKIFNISGNYFKIIQSFKNDDFDLCSSIVSLFINSEIISVEIMSNYSFSQIVNSWIPFILRLFLDYNHAITQLIMLVVNKLIPFQKVDHPQFKMKKFEIFSEIISKSIDICFDNQLFNKILSIFNFPKENQFCKYLEQSLSGFLEEFLLKIRRYNLNFEKILGSLVRSGILSQEFHDQIKFYWNFQQNSFPNTSFDLISQRESLRQDDLGLEELEKLVSNSNQNQNQNQNQIKNIWSLSTDFPIGLPIGLSPDGYFPNLYLNLDSQLIHPKNKK</sequence>
<dbReference type="PANTHER" id="PTHR15002:SF0">
    <property type="entry name" value="RIBOSOMAL BIOGENESIS PROTEIN LAS1L"/>
    <property type="match status" value="1"/>
</dbReference>
<dbReference type="GO" id="GO:0000470">
    <property type="term" value="P:maturation of LSU-rRNA"/>
    <property type="evidence" value="ECO:0007669"/>
    <property type="project" value="TreeGrafter"/>
</dbReference>
<dbReference type="GO" id="GO:0004519">
    <property type="term" value="F:endonuclease activity"/>
    <property type="evidence" value="ECO:0007669"/>
    <property type="project" value="InterPro"/>
</dbReference>
<gene>
    <name evidence="1" type="ORF">M0811_00720</name>
</gene>
<dbReference type="OMA" id="EISHRKF"/>
<name>A0A9Q0LJQ6_ANAIG</name>
<dbReference type="GO" id="GO:0000460">
    <property type="term" value="P:maturation of 5.8S rRNA"/>
    <property type="evidence" value="ECO:0007669"/>
    <property type="project" value="TreeGrafter"/>
</dbReference>
<dbReference type="GO" id="GO:0090730">
    <property type="term" value="C:Las1 complex"/>
    <property type="evidence" value="ECO:0007669"/>
    <property type="project" value="InterPro"/>
</dbReference>
<proteinExistence type="predicted"/>
<evidence type="ECO:0000313" key="2">
    <source>
        <dbReference type="Proteomes" id="UP001149090"/>
    </source>
</evidence>
<evidence type="ECO:0000313" key="1">
    <source>
        <dbReference type="EMBL" id="KAJ5074092.1"/>
    </source>
</evidence>
<dbReference type="GO" id="GO:0030687">
    <property type="term" value="C:preribosome, large subunit precursor"/>
    <property type="evidence" value="ECO:0007669"/>
    <property type="project" value="TreeGrafter"/>
</dbReference>
<dbReference type="InterPro" id="IPR007174">
    <property type="entry name" value="Las1"/>
</dbReference>
<comment type="caution">
    <text evidence="1">The sequence shown here is derived from an EMBL/GenBank/DDBJ whole genome shotgun (WGS) entry which is preliminary data.</text>
</comment>
<dbReference type="Pfam" id="PF04031">
    <property type="entry name" value="Las1"/>
    <property type="match status" value="1"/>
</dbReference>
<evidence type="ECO:0008006" key="3">
    <source>
        <dbReference type="Google" id="ProtNLM"/>
    </source>
</evidence>